<protein>
    <submittedName>
        <fullName evidence="3">DUF5658 family protein</fullName>
    </submittedName>
</protein>
<evidence type="ECO:0000259" key="2">
    <source>
        <dbReference type="Pfam" id="PF18902"/>
    </source>
</evidence>
<feature type="transmembrane region" description="Helical" evidence="1">
    <location>
        <begin position="43"/>
        <end position="66"/>
    </location>
</feature>
<dbReference type="AlphaFoldDB" id="A0A9X1X9Q2"/>
<dbReference type="Proteomes" id="UP001139011">
    <property type="component" value="Unassembled WGS sequence"/>
</dbReference>
<evidence type="ECO:0000256" key="1">
    <source>
        <dbReference type="SAM" id="Phobius"/>
    </source>
</evidence>
<dbReference type="EMBL" id="JAIWJX010000002">
    <property type="protein sequence ID" value="MCK6256503.1"/>
    <property type="molecule type" value="Genomic_DNA"/>
</dbReference>
<dbReference type="InterPro" id="IPR043717">
    <property type="entry name" value="DUF5658"/>
</dbReference>
<dbReference type="Pfam" id="PF18902">
    <property type="entry name" value="DUF5658"/>
    <property type="match status" value="1"/>
</dbReference>
<keyword evidence="1" id="KW-0472">Membrane</keyword>
<keyword evidence="1" id="KW-0812">Transmembrane</keyword>
<name>A0A9X1X9Q2_9BACL</name>
<keyword evidence="4" id="KW-1185">Reference proteome</keyword>
<reference evidence="3" key="1">
    <citation type="submission" date="2021-09" db="EMBL/GenBank/DDBJ databases">
        <title>Genome analysis of Fictibacillus sp. KIGAM418 isolated from marine sediment.</title>
        <authorList>
            <person name="Seo M.-J."/>
            <person name="Cho E.-S."/>
            <person name="Hwang C.Y."/>
        </authorList>
    </citation>
    <scope>NUCLEOTIDE SEQUENCE</scope>
    <source>
        <strain evidence="3">KIGAM418</strain>
    </source>
</reference>
<keyword evidence="1" id="KW-1133">Transmembrane helix</keyword>
<feature type="transmembrane region" description="Helical" evidence="1">
    <location>
        <begin position="73"/>
        <end position="96"/>
    </location>
</feature>
<evidence type="ECO:0000313" key="3">
    <source>
        <dbReference type="EMBL" id="MCK6256503.1"/>
    </source>
</evidence>
<sequence>MRLYKWICYLLALFNLADAFLTYRLLKHGGEELNPVMRLLFDFHPFAFIAVKILFSFLVLLLSFLPLRSKIKFFVYIAFFVYLLIMGWHIYILLVLSMQ</sequence>
<evidence type="ECO:0000313" key="4">
    <source>
        <dbReference type="Proteomes" id="UP001139011"/>
    </source>
</evidence>
<organism evidence="3 4">
    <name type="scientific">Fictibacillus marinisediminis</name>
    <dbReference type="NCBI Taxonomy" id="2878389"/>
    <lineage>
        <taxon>Bacteria</taxon>
        <taxon>Bacillati</taxon>
        <taxon>Bacillota</taxon>
        <taxon>Bacilli</taxon>
        <taxon>Bacillales</taxon>
        <taxon>Fictibacillaceae</taxon>
        <taxon>Fictibacillus</taxon>
    </lineage>
</organism>
<comment type="caution">
    <text evidence="3">The sequence shown here is derived from an EMBL/GenBank/DDBJ whole genome shotgun (WGS) entry which is preliminary data.</text>
</comment>
<dbReference type="RefSeq" id="WP_248252169.1">
    <property type="nucleotide sequence ID" value="NZ_JAIWJX010000002.1"/>
</dbReference>
<proteinExistence type="predicted"/>
<feature type="domain" description="DUF5658" evidence="2">
    <location>
        <begin position="10"/>
        <end position="94"/>
    </location>
</feature>
<accession>A0A9X1X9Q2</accession>
<gene>
    <name evidence="3" type="ORF">LCY76_07850</name>
</gene>